<protein>
    <submittedName>
        <fullName evidence="1">Uncharacterized protein</fullName>
    </submittedName>
</protein>
<dbReference type="RefSeq" id="WP_248414021.1">
    <property type="nucleotide sequence ID" value="NZ_JALPQF010000038.1"/>
</dbReference>
<evidence type="ECO:0000313" key="1">
    <source>
        <dbReference type="EMBL" id="MCK8482303.1"/>
    </source>
</evidence>
<organism evidence="1 2">
    <name type="scientific">Psychroserpens algicola</name>
    <dbReference type="NCBI Taxonomy" id="1719034"/>
    <lineage>
        <taxon>Bacteria</taxon>
        <taxon>Pseudomonadati</taxon>
        <taxon>Bacteroidota</taxon>
        <taxon>Flavobacteriia</taxon>
        <taxon>Flavobacteriales</taxon>
        <taxon>Flavobacteriaceae</taxon>
        <taxon>Psychroserpens</taxon>
    </lineage>
</organism>
<gene>
    <name evidence="1" type="ORF">MUY34_16890</name>
</gene>
<evidence type="ECO:0000313" key="2">
    <source>
        <dbReference type="Proteomes" id="UP001203687"/>
    </source>
</evidence>
<dbReference type="Proteomes" id="UP001203687">
    <property type="component" value="Unassembled WGS sequence"/>
</dbReference>
<reference evidence="1" key="1">
    <citation type="submission" date="2022-04" db="EMBL/GenBank/DDBJ databases">
        <authorList>
            <person name="Ren T."/>
        </authorList>
    </citation>
    <scope>NUCLEOTIDE SEQUENCE</scope>
    <source>
        <strain evidence="1">F63249</strain>
    </source>
</reference>
<sequence length="306" mass="35236">MYNISTFFKKDCQQPNLDFVDIKLSTDNLLFIDPRLIEISESSVAKKMQLRIEAFWGELIKAIRANDHFKVDELLSGLSEPHETRLGYSFSKHSGNSVGDKLKPKIIDAIRRNKAVRTGVLSHFCDVELFIEDIGCDRISDITTKIIKDVLIEYTQEQCALLDIPMTEVWQDDMFDYKTYKWLRKKVSLPVFAGKAIIFVPKKLVRLENSANSNLNSFYRFAIRNFISNDSEMLEDVSPTGKNGEIKLRDVKGKHPLSKESLTNWSIKFGKLLVDYKSEYLNERIHPLSDSEIMDIVYNEGYSQAS</sequence>
<keyword evidence="2" id="KW-1185">Reference proteome</keyword>
<comment type="caution">
    <text evidence="1">The sequence shown here is derived from an EMBL/GenBank/DDBJ whole genome shotgun (WGS) entry which is preliminary data.</text>
</comment>
<dbReference type="EMBL" id="JALPQF010000038">
    <property type="protein sequence ID" value="MCK8482303.1"/>
    <property type="molecule type" value="Genomic_DNA"/>
</dbReference>
<accession>A0ABT0HD65</accession>
<proteinExistence type="predicted"/>
<name>A0ABT0HD65_9FLAO</name>